<dbReference type="EMBL" id="JAUJYO010000005">
    <property type="protein sequence ID" value="KAK1316419.1"/>
    <property type="molecule type" value="Genomic_DNA"/>
</dbReference>
<feature type="region of interest" description="Disordered" evidence="1">
    <location>
        <begin position="19"/>
        <end position="53"/>
    </location>
</feature>
<reference evidence="2" key="2">
    <citation type="submission" date="2023-06" db="EMBL/GenBank/DDBJ databases">
        <authorList>
            <person name="Ma L."/>
            <person name="Liu K.-W."/>
            <person name="Li Z."/>
            <person name="Hsiao Y.-Y."/>
            <person name="Qi Y."/>
            <person name="Fu T."/>
            <person name="Tang G."/>
            <person name="Zhang D."/>
            <person name="Sun W.-H."/>
            <person name="Liu D.-K."/>
            <person name="Li Y."/>
            <person name="Chen G.-Z."/>
            <person name="Liu X.-D."/>
            <person name="Liao X.-Y."/>
            <person name="Jiang Y.-T."/>
            <person name="Yu X."/>
            <person name="Hao Y."/>
            <person name="Huang J."/>
            <person name="Zhao X.-W."/>
            <person name="Ke S."/>
            <person name="Chen Y.-Y."/>
            <person name="Wu W.-L."/>
            <person name="Hsu J.-L."/>
            <person name="Lin Y.-F."/>
            <person name="Huang M.-D."/>
            <person name="Li C.-Y."/>
            <person name="Huang L."/>
            <person name="Wang Z.-W."/>
            <person name="Zhao X."/>
            <person name="Zhong W.-Y."/>
            <person name="Peng D.-H."/>
            <person name="Ahmad S."/>
            <person name="Lan S."/>
            <person name="Zhang J.-S."/>
            <person name="Tsai W.-C."/>
            <person name="Van De Peer Y."/>
            <person name="Liu Z.-J."/>
        </authorList>
    </citation>
    <scope>NUCLEOTIDE SEQUENCE</scope>
    <source>
        <strain evidence="2">CP</strain>
        <tissue evidence="2">Leaves</tissue>
    </source>
</reference>
<evidence type="ECO:0000256" key="1">
    <source>
        <dbReference type="SAM" id="MobiDB-lite"/>
    </source>
</evidence>
<dbReference type="Proteomes" id="UP001180020">
    <property type="component" value="Unassembled WGS sequence"/>
</dbReference>
<reference evidence="2" key="1">
    <citation type="journal article" date="2023" name="Nat. Commun.">
        <title>Diploid and tetraploid genomes of Acorus and the evolution of monocots.</title>
        <authorList>
            <person name="Ma L."/>
            <person name="Liu K.W."/>
            <person name="Li Z."/>
            <person name="Hsiao Y.Y."/>
            <person name="Qi Y."/>
            <person name="Fu T."/>
            <person name="Tang G.D."/>
            <person name="Zhang D."/>
            <person name="Sun W.H."/>
            <person name="Liu D.K."/>
            <person name="Li Y."/>
            <person name="Chen G.Z."/>
            <person name="Liu X.D."/>
            <person name="Liao X.Y."/>
            <person name="Jiang Y.T."/>
            <person name="Yu X."/>
            <person name="Hao Y."/>
            <person name="Huang J."/>
            <person name="Zhao X.W."/>
            <person name="Ke S."/>
            <person name="Chen Y.Y."/>
            <person name="Wu W.L."/>
            <person name="Hsu J.L."/>
            <person name="Lin Y.F."/>
            <person name="Huang M.D."/>
            <person name="Li C.Y."/>
            <person name="Huang L."/>
            <person name="Wang Z.W."/>
            <person name="Zhao X."/>
            <person name="Zhong W.Y."/>
            <person name="Peng D.H."/>
            <person name="Ahmad S."/>
            <person name="Lan S."/>
            <person name="Zhang J.S."/>
            <person name="Tsai W.C."/>
            <person name="Van de Peer Y."/>
            <person name="Liu Z.J."/>
        </authorList>
    </citation>
    <scope>NUCLEOTIDE SEQUENCE</scope>
    <source>
        <strain evidence="2">CP</strain>
    </source>
</reference>
<sequence>MMKDQISYDQKVKEHCARYAKVEDTGEGMQESDDSEEENEDSNEEYSSEDELEVEGVIDYKIVTIMGMNSVNY</sequence>
<keyword evidence="3" id="KW-1185">Reference proteome</keyword>
<organism evidence="2 3">
    <name type="scientific">Acorus calamus</name>
    <name type="common">Sweet flag</name>
    <dbReference type="NCBI Taxonomy" id="4465"/>
    <lineage>
        <taxon>Eukaryota</taxon>
        <taxon>Viridiplantae</taxon>
        <taxon>Streptophyta</taxon>
        <taxon>Embryophyta</taxon>
        <taxon>Tracheophyta</taxon>
        <taxon>Spermatophyta</taxon>
        <taxon>Magnoliopsida</taxon>
        <taxon>Liliopsida</taxon>
        <taxon>Acoraceae</taxon>
        <taxon>Acorus</taxon>
    </lineage>
</organism>
<gene>
    <name evidence="2" type="ORF">QJS10_CPA05g01171</name>
</gene>
<dbReference type="AlphaFoldDB" id="A0AAV9ETW6"/>
<evidence type="ECO:0000313" key="3">
    <source>
        <dbReference type="Proteomes" id="UP001180020"/>
    </source>
</evidence>
<protein>
    <submittedName>
        <fullName evidence="2">Uncharacterized protein</fullName>
    </submittedName>
</protein>
<evidence type="ECO:0000313" key="2">
    <source>
        <dbReference type="EMBL" id="KAK1316419.1"/>
    </source>
</evidence>
<accession>A0AAV9ETW6</accession>
<comment type="caution">
    <text evidence="2">The sequence shown here is derived from an EMBL/GenBank/DDBJ whole genome shotgun (WGS) entry which is preliminary data.</text>
</comment>
<name>A0AAV9ETW6_ACOCL</name>
<proteinExistence type="predicted"/>
<feature type="compositionally biased region" description="Acidic residues" evidence="1">
    <location>
        <begin position="30"/>
        <end position="53"/>
    </location>
</feature>